<name>A0A934X1S7_9BACT</name>
<keyword evidence="3" id="KW-1185">Reference proteome</keyword>
<dbReference type="Pfam" id="PF19515">
    <property type="entry name" value="DUF6048"/>
    <property type="match status" value="1"/>
</dbReference>
<comment type="caution">
    <text evidence="2">The sequence shown here is derived from an EMBL/GenBank/DDBJ whole genome shotgun (WGS) entry which is preliminary data.</text>
</comment>
<gene>
    <name evidence="2" type="ORF">JKA74_17645</name>
</gene>
<evidence type="ECO:0000313" key="3">
    <source>
        <dbReference type="Proteomes" id="UP000611723"/>
    </source>
</evidence>
<evidence type="ECO:0000256" key="1">
    <source>
        <dbReference type="SAM" id="MobiDB-lite"/>
    </source>
</evidence>
<sequence>MFLSSAFAQLEGEQQSADTTTENRVKEASLPKVPKSFYIPTGLRLGTDLVALGVNAFGDRRNRYELQGDIDFHRFYLAGSYGIASYKIDESDFNYSNDGSYFRIGADVNFLKFDPDFNTLTFGLRYARASFTENLNTNIVDPIYGSYSESFTNSAVSARWFELTTGLRVMLFDNLYTGYTIRIQLNRKITGANEFRSYDIPGFGLSEFKNRWTFNYYLVYRIAWREKKLVIPGK</sequence>
<dbReference type="AlphaFoldDB" id="A0A934X1S7"/>
<organism evidence="2 3">
    <name type="scientific">Marivirga aurantiaca</name>
    <dbReference type="NCBI Taxonomy" id="2802615"/>
    <lineage>
        <taxon>Bacteria</taxon>
        <taxon>Pseudomonadati</taxon>
        <taxon>Bacteroidota</taxon>
        <taxon>Cytophagia</taxon>
        <taxon>Cytophagales</taxon>
        <taxon>Marivirgaceae</taxon>
        <taxon>Marivirga</taxon>
    </lineage>
</organism>
<accession>A0A934X1S7</accession>
<feature type="region of interest" description="Disordered" evidence="1">
    <location>
        <begin position="1"/>
        <end position="27"/>
    </location>
</feature>
<reference evidence="2" key="1">
    <citation type="submission" date="2021-01" db="EMBL/GenBank/DDBJ databases">
        <title>Marivirga aurantiaca sp. nov., isolated from intertidal surface sediments.</title>
        <authorList>
            <person name="Zhang M."/>
        </authorList>
    </citation>
    <scope>NUCLEOTIDE SEQUENCE</scope>
    <source>
        <strain evidence="2">S37H4</strain>
    </source>
</reference>
<proteinExistence type="predicted"/>
<dbReference type="InterPro" id="IPR046111">
    <property type="entry name" value="DUF6048"/>
</dbReference>
<evidence type="ECO:0000313" key="2">
    <source>
        <dbReference type="EMBL" id="MBK6266872.1"/>
    </source>
</evidence>
<dbReference type="Proteomes" id="UP000611723">
    <property type="component" value="Unassembled WGS sequence"/>
</dbReference>
<dbReference type="EMBL" id="JAEQBW010000011">
    <property type="protein sequence ID" value="MBK6266872.1"/>
    <property type="molecule type" value="Genomic_DNA"/>
</dbReference>
<protein>
    <submittedName>
        <fullName evidence="2">Uncharacterized protein</fullName>
    </submittedName>
</protein>